<sequence length="1087" mass="122829">MFKKLKDKLTEEVKIPSQKFTQSMQQLAQAVVSPGSNNNSAAFDTASNDNFSIDGDFDDTPQASPVKSPSSEGGVAYRGGQATPLRNSFDGAGFTHVDLQQDTSTPKMPASLRSSVSSLASDSSFMFPVLESSGPTYNFQSDLESCSEASESVGPNINKEQLLVAYQKIQQKYHKYKGRYSDLARHYRDLERDNKNAKHILTDCQDKALRRMAELKEQCNLEKQAKAHLEEALRSDLEEKDHLIHTLKTKYCDAELQIKLLRNQADQVQGGQPDEKSSAGESSEASDENSTKSTVQEDLLTGADSGPGPTTPVTVLTPEPANSDDSALKEKVKKLESLLHKCKEDITNKRETIKQLESDKITAHSKLEAMLQQLAALKKREEEASLSLAKNKQTIHQELESKEDEIKKLNAQLTSTNTRVSELQAEIAQIREDSKKEVATCKMQATKQMKTELDGILAQKKTLEECLETRESEHKAQEEKISELMKRLVEHEAELQLLKAAYKANEEKHSEETKILNEEILKLQDCQKIGAGQENNVEKFKEILKTIQELHGIHKQLKTDVSKTQVDNMDLIRQQAQLIQDKIGTVMSDLTEEHKKVLVELDEYKKESVSARESLASVSNKFERLQQSLQTEKGEIEKKMSNLKKELDTNKTQISSLEENLASERSNHQVTQSEYSKKMAALQKELNDEKNRNNEFLEGTSSVELQMKSSIDELNNQVKLLEEEKVKIAGDYESMKERTNTLQITNDQLHQELEILKTQERESINKMTSMQMLVDEKNALLETLESSIEELELKAASLTAEKLELEEKWTVQEAELASQISQISSKYQKATDTIKDLQDKMSHAAGENDEKYTSLLQENEKRESQLAELQTRLQNSDAEVAQTISKNAELQKQINDLLQKFQDQDSIMTTLKETNETLSQSVQQLQDDHQVKAVRIKDLESSSAELERITSEKLQQSGDIARFEKDLAVKTKECTDIRESLESANAACSELKELLSSKSKECNDLTLEINRLTLAHSEEIKALQEKSDNCARLTSELESSEVAKSQLRSSLEQKIEECERLQTQLFEMDKKQVKDSEEHAVIVREAK</sequence>
<dbReference type="EMBL" id="JAPTSV010000003">
    <property type="protein sequence ID" value="KAJ1529527.1"/>
    <property type="molecule type" value="Genomic_DNA"/>
</dbReference>
<feature type="coiled-coil region" evidence="1">
    <location>
        <begin position="332"/>
        <end position="433"/>
    </location>
</feature>
<protein>
    <recommendedName>
        <fullName evidence="5">Golgin subfamily A member 4</fullName>
    </recommendedName>
</protein>
<feature type="region of interest" description="Disordered" evidence="2">
    <location>
        <begin position="265"/>
        <end position="327"/>
    </location>
</feature>
<dbReference type="PANTHER" id="PTHR19327">
    <property type="entry name" value="GOLGIN"/>
    <property type="match status" value="1"/>
</dbReference>
<reference evidence="3" key="1">
    <citation type="submission" date="2022-12" db="EMBL/GenBank/DDBJ databases">
        <title>Chromosome-level genome assembly of the bean flower thrips Megalurothrips usitatus.</title>
        <authorList>
            <person name="Ma L."/>
            <person name="Liu Q."/>
            <person name="Li H."/>
            <person name="Cai W."/>
        </authorList>
    </citation>
    <scope>NUCLEOTIDE SEQUENCE</scope>
    <source>
        <strain evidence="3">Cailab_2022a</strain>
    </source>
</reference>
<evidence type="ECO:0000313" key="4">
    <source>
        <dbReference type="Proteomes" id="UP001075354"/>
    </source>
</evidence>
<proteinExistence type="predicted"/>
<feature type="compositionally biased region" description="Polar residues" evidence="2">
    <location>
        <begin position="61"/>
        <end position="71"/>
    </location>
</feature>
<feature type="coiled-coil region" evidence="1">
    <location>
        <begin position="467"/>
        <end position="508"/>
    </location>
</feature>
<organism evidence="3 4">
    <name type="scientific">Megalurothrips usitatus</name>
    <name type="common">bean blossom thrips</name>
    <dbReference type="NCBI Taxonomy" id="439358"/>
    <lineage>
        <taxon>Eukaryota</taxon>
        <taxon>Metazoa</taxon>
        <taxon>Ecdysozoa</taxon>
        <taxon>Arthropoda</taxon>
        <taxon>Hexapoda</taxon>
        <taxon>Insecta</taxon>
        <taxon>Pterygota</taxon>
        <taxon>Neoptera</taxon>
        <taxon>Paraneoptera</taxon>
        <taxon>Thysanoptera</taxon>
        <taxon>Terebrantia</taxon>
        <taxon>Thripoidea</taxon>
        <taxon>Thripidae</taxon>
        <taxon>Megalurothrips</taxon>
    </lineage>
</organism>
<evidence type="ECO:0000256" key="1">
    <source>
        <dbReference type="SAM" id="Coils"/>
    </source>
</evidence>
<evidence type="ECO:0000313" key="3">
    <source>
        <dbReference type="EMBL" id="KAJ1529527.1"/>
    </source>
</evidence>
<evidence type="ECO:0000256" key="2">
    <source>
        <dbReference type="SAM" id="MobiDB-lite"/>
    </source>
</evidence>
<feature type="region of interest" description="Disordered" evidence="2">
    <location>
        <begin position="26"/>
        <end position="82"/>
    </location>
</feature>
<feature type="coiled-coil region" evidence="1">
    <location>
        <begin position="187"/>
        <end position="232"/>
    </location>
</feature>
<comment type="caution">
    <text evidence="3">The sequence shown here is derived from an EMBL/GenBank/DDBJ whole genome shotgun (WGS) entry which is preliminary data.</text>
</comment>
<dbReference type="AlphaFoldDB" id="A0AAV7XVI8"/>
<keyword evidence="4" id="KW-1185">Reference proteome</keyword>
<dbReference type="PANTHER" id="PTHR19327:SF0">
    <property type="entry name" value="GOLGIN SUBFAMILY A MEMBER 4"/>
    <property type="match status" value="1"/>
</dbReference>
<gene>
    <name evidence="3" type="ORF">ONE63_006300</name>
</gene>
<dbReference type="GO" id="GO:0031267">
    <property type="term" value="F:small GTPase binding"/>
    <property type="evidence" value="ECO:0007669"/>
    <property type="project" value="TreeGrafter"/>
</dbReference>
<accession>A0AAV7XVI8</accession>
<feature type="compositionally biased region" description="Polar residues" evidence="2">
    <location>
        <begin position="26"/>
        <end position="51"/>
    </location>
</feature>
<evidence type="ECO:0008006" key="5">
    <source>
        <dbReference type="Google" id="ProtNLM"/>
    </source>
</evidence>
<dbReference type="Proteomes" id="UP001075354">
    <property type="component" value="Chromosome 3"/>
</dbReference>
<name>A0AAV7XVI8_9NEOP</name>
<feature type="coiled-coil region" evidence="1">
    <location>
        <begin position="587"/>
        <end position="928"/>
    </location>
</feature>
<dbReference type="GO" id="GO:0048193">
    <property type="term" value="P:Golgi vesicle transport"/>
    <property type="evidence" value="ECO:0007669"/>
    <property type="project" value="TreeGrafter"/>
</dbReference>
<dbReference type="GO" id="GO:0005794">
    <property type="term" value="C:Golgi apparatus"/>
    <property type="evidence" value="ECO:0007669"/>
    <property type="project" value="TreeGrafter"/>
</dbReference>
<keyword evidence="1" id="KW-0175">Coiled coil</keyword>
<feature type="coiled-coil region" evidence="1">
    <location>
        <begin position="981"/>
        <end position="1071"/>
    </location>
</feature>
<feature type="compositionally biased region" description="Low complexity" evidence="2">
    <location>
        <begin position="306"/>
        <end position="318"/>
    </location>
</feature>